<dbReference type="Proteomes" id="UP000026961">
    <property type="component" value="Chromosome 2"/>
</dbReference>
<dbReference type="Gramene" id="OGLUM02G15080.1">
    <property type="protein sequence ID" value="OGLUM02G15080.1"/>
    <property type="gene ID" value="OGLUM02G15080"/>
</dbReference>
<dbReference type="EnsemblPlants" id="OGLUM02G15080.1">
    <property type="protein sequence ID" value="OGLUM02G15080.1"/>
    <property type="gene ID" value="OGLUM02G15080"/>
</dbReference>
<dbReference type="HOGENOM" id="CLU_2281818_0_0_1"/>
<reference evidence="2" key="2">
    <citation type="submission" date="2018-05" db="EMBL/GenBank/DDBJ databases">
        <title>OgluRS3 (Oryza glumaepatula Reference Sequence Version 3).</title>
        <authorList>
            <person name="Zhang J."/>
            <person name="Kudrna D."/>
            <person name="Lee S."/>
            <person name="Talag J."/>
            <person name="Welchert J."/>
            <person name="Wing R.A."/>
        </authorList>
    </citation>
    <scope>NUCLEOTIDE SEQUENCE [LARGE SCALE GENOMIC DNA]</scope>
</reference>
<sequence length="102" mass="10811">MANAASSAPATTTVLTAALHVEHGKNNGNANGWASANNNGGSSPDTRRLMDEPEKRELLESVRLSRTLANQTHPASGNGNVMAATMDIKPTYMCDPTLKHPR</sequence>
<accession>A0A0D9YRM4</accession>
<feature type="compositionally biased region" description="Low complexity" evidence="1">
    <location>
        <begin position="26"/>
        <end position="43"/>
    </location>
</feature>
<keyword evidence="3" id="KW-1185">Reference proteome</keyword>
<organism evidence="2">
    <name type="scientific">Oryza glumipatula</name>
    <dbReference type="NCBI Taxonomy" id="40148"/>
    <lineage>
        <taxon>Eukaryota</taxon>
        <taxon>Viridiplantae</taxon>
        <taxon>Streptophyta</taxon>
        <taxon>Embryophyta</taxon>
        <taxon>Tracheophyta</taxon>
        <taxon>Spermatophyta</taxon>
        <taxon>Magnoliopsida</taxon>
        <taxon>Liliopsida</taxon>
        <taxon>Poales</taxon>
        <taxon>Poaceae</taxon>
        <taxon>BOP clade</taxon>
        <taxon>Oryzoideae</taxon>
        <taxon>Oryzeae</taxon>
        <taxon>Oryzinae</taxon>
        <taxon>Oryza</taxon>
    </lineage>
</organism>
<reference evidence="2" key="1">
    <citation type="submission" date="2015-04" db="UniProtKB">
        <authorList>
            <consortium name="EnsemblPlants"/>
        </authorList>
    </citation>
    <scope>IDENTIFICATION</scope>
</reference>
<proteinExistence type="predicted"/>
<name>A0A0D9YRM4_9ORYZ</name>
<feature type="region of interest" description="Disordered" evidence="1">
    <location>
        <begin position="23"/>
        <end position="49"/>
    </location>
</feature>
<evidence type="ECO:0000256" key="1">
    <source>
        <dbReference type="SAM" id="MobiDB-lite"/>
    </source>
</evidence>
<evidence type="ECO:0000313" key="2">
    <source>
        <dbReference type="EnsemblPlants" id="OGLUM02G15080.1"/>
    </source>
</evidence>
<protein>
    <submittedName>
        <fullName evidence="2">Uncharacterized protein</fullName>
    </submittedName>
</protein>
<dbReference type="AlphaFoldDB" id="A0A0D9YRM4"/>
<evidence type="ECO:0000313" key="3">
    <source>
        <dbReference type="Proteomes" id="UP000026961"/>
    </source>
</evidence>